<dbReference type="EMBL" id="JAWXYB010000008">
    <property type="protein sequence ID" value="MDX5929546.1"/>
    <property type="molecule type" value="Genomic_DNA"/>
</dbReference>
<gene>
    <name evidence="1" type="ORF">SIL87_02035</name>
</gene>
<protein>
    <submittedName>
        <fullName evidence="1">Glycosyltransferase</fullName>
        <ecNumber evidence="1">2.4.-.-</ecNumber>
    </submittedName>
</protein>
<dbReference type="Proteomes" id="UP001279553">
    <property type="component" value="Unassembled WGS sequence"/>
</dbReference>
<keyword evidence="2" id="KW-1185">Reference proteome</keyword>
<sequence length="245" mass="26772">MRGVLRARTADLVLSISDVEADEIERTSGRHVIYLPAVSDLASSRISVRPFSRFTAETNATACRYAALMGSAYWPNVEGFFSIFPEGLGFLAQNEQIWIAGALGSAVQEDERFQNFISINEKRTRIIGYLNESEKSEFFSAAHCVIVPVEFGAGSKLKTADAIASGLPVISTRHAIDGYGPIVRDALNRGVYIADEPATFRRLVREALRNGLPGCASSVRAELSLETMSKNWAQHINHLLVPGIA</sequence>
<accession>A0AAW9DKN3</accession>
<dbReference type="Pfam" id="PF13692">
    <property type="entry name" value="Glyco_trans_1_4"/>
    <property type="match status" value="1"/>
</dbReference>
<evidence type="ECO:0000313" key="1">
    <source>
        <dbReference type="EMBL" id="MDX5929546.1"/>
    </source>
</evidence>
<evidence type="ECO:0000313" key="2">
    <source>
        <dbReference type="Proteomes" id="UP001279553"/>
    </source>
</evidence>
<dbReference type="EC" id="2.4.-.-" evidence="1"/>
<dbReference type="SUPFAM" id="SSF53756">
    <property type="entry name" value="UDP-Glycosyltransferase/glycogen phosphorylase"/>
    <property type="match status" value="1"/>
</dbReference>
<name>A0AAW9DKN3_ACIAO</name>
<keyword evidence="1" id="KW-0808">Transferase</keyword>
<dbReference type="GO" id="GO:0016757">
    <property type="term" value="F:glycosyltransferase activity"/>
    <property type="evidence" value="ECO:0007669"/>
    <property type="project" value="UniProtKB-KW"/>
</dbReference>
<keyword evidence="1" id="KW-0328">Glycosyltransferase</keyword>
<dbReference type="Gene3D" id="3.40.50.2000">
    <property type="entry name" value="Glycogen Phosphorylase B"/>
    <property type="match status" value="1"/>
</dbReference>
<comment type="caution">
    <text evidence="1">The sequence shown here is derived from an EMBL/GenBank/DDBJ whole genome shotgun (WGS) entry which is preliminary data.</text>
</comment>
<dbReference type="RefSeq" id="WP_319612608.1">
    <property type="nucleotide sequence ID" value="NZ_JAWXYB010000008.1"/>
</dbReference>
<proteinExistence type="predicted"/>
<dbReference type="AlphaFoldDB" id="A0AAW9DKN3"/>
<organism evidence="1 2">
    <name type="scientific">Acidiphilium acidophilum</name>
    <name type="common">Thiobacillus acidophilus</name>
    <dbReference type="NCBI Taxonomy" id="76588"/>
    <lineage>
        <taxon>Bacteria</taxon>
        <taxon>Pseudomonadati</taxon>
        <taxon>Pseudomonadota</taxon>
        <taxon>Alphaproteobacteria</taxon>
        <taxon>Acetobacterales</taxon>
        <taxon>Acidocellaceae</taxon>
        <taxon>Acidiphilium</taxon>
    </lineage>
</organism>
<reference evidence="1 2" key="1">
    <citation type="submission" date="2023-11" db="EMBL/GenBank/DDBJ databases">
        <title>MicrobeMod: A computational toolkit for identifying prokaryotic methylation and restriction-modification with nanopore sequencing.</title>
        <authorList>
            <person name="Crits-Christoph A."/>
            <person name="Kang S.C."/>
            <person name="Lee H."/>
            <person name="Ostrov N."/>
        </authorList>
    </citation>
    <scope>NUCLEOTIDE SEQUENCE [LARGE SCALE GENOMIC DNA]</scope>
    <source>
        <strain evidence="1 2">DSMZ 700</strain>
    </source>
</reference>